<feature type="region of interest" description="Disordered" evidence="1">
    <location>
        <begin position="1"/>
        <end position="66"/>
    </location>
</feature>
<feature type="compositionally biased region" description="Polar residues" evidence="1">
    <location>
        <begin position="28"/>
        <end position="40"/>
    </location>
</feature>
<name>A0A6V7P1X3_ANACO</name>
<sequence length="115" mass="12577">MKLQHQPELGSFRPEGPVSPSRDRSLGTLPQNQLSGTGLPSQGPVASPWGTGLSHQGSVPESKNLRTCPETQISNFLVKIQSTTLHQVWKKLETPNPKHSNLAICESPVYYIHPS</sequence>
<protein>
    <submittedName>
        <fullName evidence="2">Uncharacterized protein</fullName>
    </submittedName>
</protein>
<dbReference type="AlphaFoldDB" id="A0A6V7P1X3"/>
<proteinExistence type="predicted"/>
<gene>
    <name evidence="2" type="ORF">CB5_LOCUS8072</name>
</gene>
<evidence type="ECO:0000256" key="1">
    <source>
        <dbReference type="SAM" id="MobiDB-lite"/>
    </source>
</evidence>
<reference evidence="2" key="1">
    <citation type="submission" date="2020-07" db="EMBL/GenBank/DDBJ databases">
        <authorList>
            <person name="Lin J."/>
        </authorList>
    </citation>
    <scope>NUCLEOTIDE SEQUENCE</scope>
</reference>
<dbReference type="EMBL" id="LR862144">
    <property type="protein sequence ID" value="CAD1824861.1"/>
    <property type="molecule type" value="Genomic_DNA"/>
</dbReference>
<organism evidence="2">
    <name type="scientific">Ananas comosus var. bracteatus</name>
    <name type="common">red pineapple</name>
    <dbReference type="NCBI Taxonomy" id="296719"/>
    <lineage>
        <taxon>Eukaryota</taxon>
        <taxon>Viridiplantae</taxon>
        <taxon>Streptophyta</taxon>
        <taxon>Embryophyta</taxon>
        <taxon>Tracheophyta</taxon>
        <taxon>Spermatophyta</taxon>
        <taxon>Magnoliopsida</taxon>
        <taxon>Liliopsida</taxon>
        <taxon>Poales</taxon>
        <taxon>Bromeliaceae</taxon>
        <taxon>Bromelioideae</taxon>
        <taxon>Ananas</taxon>
    </lineage>
</organism>
<accession>A0A6V7P1X3</accession>
<evidence type="ECO:0000313" key="2">
    <source>
        <dbReference type="EMBL" id="CAD1824861.1"/>
    </source>
</evidence>